<dbReference type="InterPro" id="IPR025510">
    <property type="entry name" value="DUF4397"/>
</dbReference>
<dbReference type="AlphaFoldDB" id="A0A1I0S511"/>
<accession>A0A1I0S511</accession>
<evidence type="ECO:0000259" key="2">
    <source>
        <dbReference type="Pfam" id="PF14344"/>
    </source>
</evidence>
<feature type="domain" description="DUF4397" evidence="2">
    <location>
        <begin position="38"/>
        <end position="166"/>
    </location>
</feature>
<dbReference type="PROSITE" id="PS51257">
    <property type="entry name" value="PROKAR_LIPOPROTEIN"/>
    <property type="match status" value="1"/>
</dbReference>
<feature type="signal peptide" evidence="1">
    <location>
        <begin position="1"/>
        <end position="18"/>
    </location>
</feature>
<dbReference type="Pfam" id="PF14344">
    <property type="entry name" value="DUF4397"/>
    <property type="match status" value="1"/>
</dbReference>
<keyword evidence="4" id="KW-1185">Reference proteome</keyword>
<feature type="chain" id="PRO_5011738457" description="DUF4397 domain-containing protein" evidence="1">
    <location>
        <begin position="19"/>
        <end position="264"/>
    </location>
</feature>
<gene>
    <name evidence="3" type="ORF">SAMN04488122_3624</name>
</gene>
<evidence type="ECO:0000256" key="1">
    <source>
        <dbReference type="SAM" id="SignalP"/>
    </source>
</evidence>
<name>A0A1I0S511_9BACT</name>
<keyword evidence="1" id="KW-0732">Signal</keyword>
<evidence type="ECO:0000313" key="3">
    <source>
        <dbReference type="EMBL" id="SEW49876.1"/>
    </source>
</evidence>
<dbReference type="EMBL" id="FOJG01000002">
    <property type="protein sequence ID" value="SEW49876.1"/>
    <property type="molecule type" value="Genomic_DNA"/>
</dbReference>
<evidence type="ECO:0000313" key="4">
    <source>
        <dbReference type="Proteomes" id="UP000199310"/>
    </source>
</evidence>
<proteinExistence type="predicted"/>
<organism evidence="3 4">
    <name type="scientific">Chitinophaga arvensicola</name>
    <dbReference type="NCBI Taxonomy" id="29529"/>
    <lineage>
        <taxon>Bacteria</taxon>
        <taxon>Pseudomonadati</taxon>
        <taxon>Bacteroidota</taxon>
        <taxon>Chitinophagia</taxon>
        <taxon>Chitinophagales</taxon>
        <taxon>Chitinophagaceae</taxon>
        <taxon>Chitinophaga</taxon>
    </lineage>
</organism>
<sequence>MKNNTLFLLSSFTMLAFSACNKTDYLDVSAGDRPPLSANIRFANARIATTGIQFWTFTQKITTDAVLPGKASPYAATTFGNVQINFTEGNGNAYKASRQFGNSATYSASGGPNGPIAGYYHTVFAASAKNDASKDTLLLFYDDLSAPAAGKAKLRFVHLAQGIGNVGLKLKQNSTETVLYTAIPYGSAGGSNLQGGAYDSAPFTSVNAGTISLVVSAGENALPVAIDQQALSNITLDAGKIYTVFIRADNKGVVSAGIFSATAL</sequence>
<dbReference type="Proteomes" id="UP000199310">
    <property type="component" value="Unassembled WGS sequence"/>
</dbReference>
<dbReference type="RefSeq" id="WP_089897044.1">
    <property type="nucleotide sequence ID" value="NZ_FOJG01000002.1"/>
</dbReference>
<reference evidence="4" key="1">
    <citation type="submission" date="2016-10" db="EMBL/GenBank/DDBJ databases">
        <authorList>
            <person name="Varghese N."/>
            <person name="Submissions S."/>
        </authorList>
    </citation>
    <scope>NUCLEOTIDE SEQUENCE [LARGE SCALE GENOMIC DNA]</scope>
    <source>
        <strain evidence="4">DSM 3695</strain>
    </source>
</reference>
<dbReference type="STRING" id="29529.SAMN04488122_3624"/>
<protein>
    <recommendedName>
        <fullName evidence="2">DUF4397 domain-containing protein</fullName>
    </recommendedName>
</protein>